<dbReference type="EMBL" id="JBHTCP010000002">
    <property type="protein sequence ID" value="MFC7370303.1"/>
    <property type="molecule type" value="Genomic_DNA"/>
</dbReference>
<organism evidence="2 3">
    <name type="scientific">Fictibacillus iocasae</name>
    <dbReference type="NCBI Taxonomy" id="2715437"/>
    <lineage>
        <taxon>Bacteria</taxon>
        <taxon>Bacillati</taxon>
        <taxon>Bacillota</taxon>
        <taxon>Bacilli</taxon>
        <taxon>Bacillales</taxon>
        <taxon>Fictibacillaceae</taxon>
        <taxon>Fictibacillus</taxon>
    </lineage>
</organism>
<protein>
    <submittedName>
        <fullName evidence="2">DinB family protein</fullName>
    </submittedName>
</protein>
<dbReference type="Proteomes" id="UP001596549">
    <property type="component" value="Unassembled WGS sequence"/>
</dbReference>
<feature type="domain" description="DinB-like" evidence="1">
    <location>
        <begin position="9"/>
        <end position="142"/>
    </location>
</feature>
<dbReference type="RefSeq" id="WP_379745500.1">
    <property type="nucleotide sequence ID" value="NZ_JBHTCP010000002.1"/>
</dbReference>
<evidence type="ECO:0000313" key="3">
    <source>
        <dbReference type="Proteomes" id="UP001596549"/>
    </source>
</evidence>
<comment type="caution">
    <text evidence="2">The sequence shown here is derived from an EMBL/GenBank/DDBJ whole genome shotgun (WGS) entry which is preliminary data.</text>
</comment>
<evidence type="ECO:0000259" key="1">
    <source>
        <dbReference type="Pfam" id="PF12867"/>
    </source>
</evidence>
<dbReference type="InterPro" id="IPR034660">
    <property type="entry name" value="DinB/YfiT-like"/>
</dbReference>
<reference evidence="3" key="1">
    <citation type="journal article" date="2019" name="Int. J. Syst. Evol. Microbiol.">
        <title>The Global Catalogue of Microorganisms (GCM) 10K type strain sequencing project: providing services to taxonomists for standard genome sequencing and annotation.</title>
        <authorList>
            <consortium name="The Broad Institute Genomics Platform"/>
            <consortium name="The Broad Institute Genome Sequencing Center for Infectious Disease"/>
            <person name="Wu L."/>
            <person name="Ma J."/>
        </authorList>
    </citation>
    <scope>NUCLEOTIDE SEQUENCE [LARGE SCALE GENOMIC DNA]</scope>
    <source>
        <strain evidence="3">NBRC 106396</strain>
    </source>
</reference>
<evidence type="ECO:0000313" key="2">
    <source>
        <dbReference type="EMBL" id="MFC7370303.1"/>
    </source>
</evidence>
<dbReference type="Gene3D" id="1.20.120.450">
    <property type="entry name" value="dinb family like domain"/>
    <property type="match status" value="1"/>
</dbReference>
<dbReference type="Pfam" id="PF12867">
    <property type="entry name" value="DinB_2"/>
    <property type="match status" value="1"/>
</dbReference>
<keyword evidence="3" id="KW-1185">Reference proteome</keyword>
<sequence length="156" mass="17896">MNDFTLKNFEMTRRFFLRVVEDLDEAIIDVQPLGFNNTIHWQIGHVLTVTEQFMFGFPKKSSNLPENYLELFGNGTKPSDWNEGVPALHELVSRLKEQGTRLQSLSPEAFHQPLKKPFMGFETFGELANMALYHEANHLGQIQSMNKLVSTAILNK</sequence>
<proteinExistence type="predicted"/>
<accession>A0ABW2NM52</accession>
<dbReference type="InterPro" id="IPR024775">
    <property type="entry name" value="DinB-like"/>
</dbReference>
<name>A0ABW2NM52_9BACL</name>
<dbReference type="SUPFAM" id="SSF109854">
    <property type="entry name" value="DinB/YfiT-like putative metalloenzymes"/>
    <property type="match status" value="1"/>
</dbReference>
<gene>
    <name evidence="2" type="ORF">ACFQPF_01245</name>
</gene>